<dbReference type="PROSITE" id="PS52015">
    <property type="entry name" value="TONB_CTD"/>
    <property type="match status" value="1"/>
</dbReference>
<keyword evidence="5" id="KW-0813">Transport</keyword>
<dbReference type="CDD" id="cd07341">
    <property type="entry name" value="M56_BlaR1_MecR1_like"/>
    <property type="match status" value="1"/>
</dbReference>
<feature type="transmembrane region" description="Helical" evidence="5">
    <location>
        <begin position="6"/>
        <end position="26"/>
    </location>
</feature>
<proteinExistence type="inferred from homology"/>
<dbReference type="PRINTS" id="PR01374">
    <property type="entry name" value="TONBPROTEIN"/>
</dbReference>
<keyword evidence="8" id="KW-1185">Reference proteome</keyword>
<evidence type="ECO:0000256" key="2">
    <source>
        <dbReference type="ARBA" id="ARBA00022692"/>
    </source>
</evidence>
<keyword evidence="5" id="KW-0735">Signal-anchor</keyword>
<dbReference type="Pfam" id="PF05569">
    <property type="entry name" value="Peptidase_M56"/>
    <property type="match status" value="1"/>
</dbReference>
<comment type="subcellular location">
    <subcellularLocation>
        <location evidence="5">Cell inner membrane</location>
        <topology evidence="5">Single-pass membrane protein</topology>
        <orientation evidence="5">Periplasmic side</orientation>
    </subcellularLocation>
    <subcellularLocation>
        <location evidence="1">Membrane</location>
        <topology evidence="1">Single-pass membrane protein</topology>
    </subcellularLocation>
</comment>
<evidence type="ECO:0000313" key="8">
    <source>
        <dbReference type="Proteomes" id="UP001157134"/>
    </source>
</evidence>
<dbReference type="RefSeq" id="WP_284296658.1">
    <property type="nucleotide sequence ID" value="NZ_BSSV01000002.1"/>
</dbReference>
<comment type="similarity">
    <text evidence="5">Belongs to the TonB family.</text>
</comment>
<dbReference type="InterPro" id="IPR003538">
    <property type="entry name" value="TonB"/>
</dbReference>
<dbReference type="PANTHER" id="PTHR34978:SF3">
    <property type="entry name" value="SLR0241 PROTEIN"/>
    <property type="match status" value="1"/>
</dbReference>
<keyword evidence="5" id="KW-1003">Cell membrane</keyword>
<dbReference type="InterPro" id="IPR052173">
    <property type="entry name" value="Beta-lactam_resp_regulator"/>
</dbReference>
<dbReference type="Pfam" id="PF03544">
    <property type="entry name" value="TonB_C"/>
    <property type="match status" value="1"/>
</dbReference>
<feature type="transmembrane region" description="Helical" evidence="5">
    <location>
        <begin position="38"/>
        <end position="58"/>
    </location>
</feature>
<evidence type="ECO:0000259" key="6">
    <source>
        <dbReference type="PROSITE" id="PS52015"/>
    </source>
</evidence>
<keyword evidence="5" id="KW-0653">Protein transport</keyword>
<keyword evidence="4 5" id="KW-0472">Membrane</keyword>
<feature type="transmembrane region" description="Helical" evidence="5">
    <location>
        <begin position="87"/>
        <end position="109"/>
    </location>
</feature>
<keyword evidence="2 5" id="KW-0812">Transmembrane</keyword>
<comment type="function">
    <text evidence="5">Interacts with outer membrane receptor proteins that carry out high-affinity binding and energy dependent uptake into the periplasmic space of specific substrates. It could act to transduce energy from the cytoplasmic membrane to specific energy-requiring processes in the outer membrane, resulting in the release into the periplasm of ligands bound by these outer membrane proteins.</text>
</comment>
<organism evidence="7 8">
    <name type="scientific">Thalassotalea loyana</name>
    <dbReference type="NCBI Taxonomy" id="280483"/>
    <lineage>
        <taxon>Bacteria</taxon>
        <taxon>Pseudomonadati</taxon>
        <taxon>Pseudomonadota</taxon>
        <taxon>Gammaproteobacteria</taxon>
        <taxon>Alteromonadales</taxon>
        <taxon>Colwelliaceae</taxon>
        <taxon>Thalassotalea</taxon>
    </lineage>
</organism>
<name>A0ABQ6HC29_9GAMM</name>
<dbReference type="Gene3D" id="3.30.2420.10">
    <property type="entry name" value="TonB"/>
    <property type="match status" value="1"/>
</dbReference>
<comment type="caution">
    <text evidence="5">Lacks conserved residue(s) required for the propagation of feature annotation.</text>
</comment>
<gene>
    <name evidence="7" type="ORF">tloyanaT_12170</name>
</gene>
<protein>
    <recommendedName>
        <fullName evidence="5">Protein TonB</fullName>
    </recommendedName>
</protein>
<evidence type="ECO:0000256" key="3">
    <source>
        <dbReference type="ARBA" id="ARBA00022989"/>
    </source>
</evidence>
<dbReference type="NCBIfam" id="TIGR01352">
    <property type="entry name" value="tonB_Cterm"/>
    <property type="match status" value="1"/>
</dbReference>
<evidence type="ECO:0000256" key="4">
    <source>
        <dbReference type="ARBA" id="ARBA00023136"/>
    </source>
</evidence>
<accession>A0ABQ6HC29</accession>
<evidence type="ECO:0000256" key="5">
    <source>
        <dbReference type="RuleBase" id="RU362123"/>
    </source>
</evidence>
<dbReference type="EMBL" id="BSSV01000002">
    <property type="protein sequence ID" value="GLX84965.1"/>
    <property type="molecule type" value="Genomic_DNA"/>
</dbReference>
<dbReference type="SUPFAM" id="SSF74653">
    <property type="entry name" value="TolA/TonB C-terminal domain"/>
    <property type="match status" value="1"/>
</dbReference>
<sequence>MIDWLLEVLVPFTVIAGMLILSRKTLLPYIGSQTYYRLYLFIPFTLALPLLSIPNWFIPSETSAQMAKMLVIANEQMTRYSVYDIALYLWLTGFCVFFGYLMVNHYLLVKQTKNWRQLTETPLTSDVKGLRYRASEDVFSPMLVGLIKPTLVIPEDFEQHYSKEQQALILEHELCHFQRNDLVWNAFALILLALMWFHPLAWLAFRYYRRDQELSCDEIVLARKHTTSRINYSKALVVAAQLTVPVGFAQLSFKEYGDKDVMFERIHFIKNNPKGSMIASLAVMAVLMMSLSAMSFAGSGAKMTKAGGSEVMPVKRIEPVYPQKAVDKKLEGSVVLKFDITPKGDVENVSVIKATPKKVFDKSAKIALRQWKYKPSKAGMKNSLVQLDFLLGPKSQTSFKQVEQIKVTNSQKTAH</sequence>
<dbReference type="Proteomes" id="UP001157134">
    <property type="component" value="Unassembled WGS sequence"/>
</dbReference>
<feature type="transmembrane region" description="Helical" evidence="5">
    <location>
        <begin position="277"/>
        <end position="297"/>
    </location>
</feature>
<keyword evidence="5" id="KW-0997">Cell inner membrane</keyword>
<feature type="transmembrane region" description="Helical" evidence="5">
    <location>
        <begin position="182"/>
        <end position="205"/>
    </location>
</feature>
<feature type="domain" description="TonB C-terminal" evidence="6">
    <location>
        <begin position="306"/>
        <end position="398"/>
    </location>
</feature>
<dbReference type="InterPro" id="IPR006260">
    <property type="entry name" value="TonB/TolA_C"/>
</dbReference>
<dbReference type="InterPro" id="IPR008756">
    <property type="entry name" value="Peptidase_M56"/>
</dbReference>
<evidence type="ECO:0000256" key="1">
    <source>
        <dbReference type="ARBA" id="ARBA00004167"/>
    </source>
</evidence>
<reference evidence="7 8" key="1">
    <citation type="submission" date="2023-03" db="EMBL/GenBank/DDBJ databases">
        <title>Thalassotalea loyana LMG 22536T draft genome sequence.</title>
        <authorList>
            <person name="Sawabe T."/>
        </authorList>
    </citation>
    <scope>NUCLEOTIDE SEQUENCE [LARGE SCALE GENOMIC DNA]</scope>
    <source>
        <strain evidence="7 8">LMG 22536</strain>
    </source>
</reference>
<evidence type="ECO:0000313" key="7">
    <source>
        <dbReference type="EMBL" id="GLX84965.1"/>
    </source>
</evidence>
<dbReference type="PANTHER" id="PTHR34978">
    <property type="entry name" value="POSSIBLE SENSOR-TRANSDUCER PROTEIN BLAR"/>
    <property type="match status" value="1"/>
</dbReference>
<comment type="caution">
    <text evidence="7">The sequence shown here is derived from an EMBL/GenBank/DDBJ whole genome shotgun (WGS) entry which is preliminary data.</text>
</comment>
<dbReference type="InterPro" id="IPR037682">
    <property type="entry name" value="TonB_C"/>
</dbReference>
<keyword evidence="3 5" id="KW-1133">Transmembrane helix</keyword>